<dbReference type="PANTHER" id="PTHR37042:SF4">
    <property type="entry name" value="OUTER MEMBRANE PROTEIN RV1973"/>
    <property type="match status" value="1"/>
</dbReference>
<evidence type="ECO:0000256" key="2">
    <source>
        <dbReference type="ARBA" id="ARBA00023136"/>
    </source>
</evidence>
<keyword evidence="4" id="KW-1185">Reference proteome</keyword>
<evidence type="ECO:0000256" key="1">
    <source>
        <dbReference type="ARBA" id="ARBA00004370"/>
    </source>
</evidence>
<protein>
    <submittedName>
        <fullName evidence="3">Uncharacterized protein</fullName>
    </submittedName>
</protein>
<dbReference type="Proteomes" id="UP001275440">
    <property type="component" value="Unassembled WGS sequence"/>
</dbReference>
<keyword evidence="2" id="KW-0472">Membrane</keyword>
<evidence type="ECO:0000313" key="3">
    <source>
        <dbReference type="EMBL" id="MDV2475683.1"/>
    </source>
</evidence>
<accession>A0ABU3WP15</accession>
<reference evidence="3 4" key="1">
    <citation type="submission" date="2019-10" db="EMBL/GenBank/DDBJ databases">
        <title>Draft Genome Assembly of Rhodococcus zopfii DSM44189.</title>
        <authorList>
            <person name="Sutton J.M."/>
            <person name="Akob D.M."/>
            <person name="Bushman T.J."/>
        </authorList>
    </citation>
    <scope>NUCLEOTIDE SEQUENCE [LARGE SCALE GENOMIC DNA]</scope>
    <source>
        <strain evidence="3 4">DSM 44189</strain>
    </source>
</reference>
<dbReference type="PANTHER" id="PTHR37042">
    <property type="entry name" value="OUTER MEMBRANE PROTEIN RV1973"/>
    <property type="match status" value="1"/>
</dbReference>
<sequence>MDNNATRMGTVADAAVRSAADDEVVVLFFVDRTITNAASPKPRVDRSRVVMTLDNVDGRWLVDRADLL</sequence>
<comment type="subcellular location">
    <subcellularLocation>
        <location evidence="1">Membrane</location>
    </subcellularLocation>
</comment>
<proteinExistence type="predicted"/>
<organism evidence="3 4">
    <name type="scientific">Rhodococcus zopfii</name>
    <dbReference type="NCBI Taxonomy" id="43772"/>
    <lineage>
        <taxon>Bacteria</taxon>
        <taxon>Bacillati</taxon>
        <taxon>Actinomycetota</taxon>
        <taxon>Actinomycetes</taxon>
        <taxon>Mycobacteriales</taxon>
        <taxon>Nocardiaceae</taxon>
        <taxon>Rhodococcus</taxon>
    </lineage>
</organism>
<evidence type="ECO:0000313" key="4">
    <source>
        <dbReference type="Proteomes" id="UP001275440"/>
    </source>
</evidence>
<dbReference type="EMBL" id="WBMO01000001">
    <property type="protein sequence ID" value="MDV2475683.1"/>
    <property type="molecule type" value="Genomic_DNA"/>
</dbReference>
<comment type="caution">
    <text evidence="3">The sequence shown here is derived from an EMBL/GenBank/DDBJ whole genome shotgun (WGS) entry which is preliminary data.</text>
</comment>
<gene>
    <name evidence="3" type="ORF">F8M49_10395</name>
</gene>
<name>A0ABU3WP15_9NOCA</name>